<dbReference type="PANTHER" id="PTHR43651">
    <property type="entry name" value="1,4-ALPHA-GLUCAN-BRANCHING ENZYME"/>
    <property type="match status" value="1"/>
</dbReference>
<dbReference type="SUPFAM" id="SSF51011">
    <property type="entry name" value="Glycosyl hydrolase domain"/>
    <property type="match status" value="1"/>
</dbReference>
<evidence type="ECO:0000256" key="3">
    <source>
        <dbReference type="ARBA" id="ARBA00009000"/>
    </source>
</evidence>
<dbReference type="CDD" id="cd02854">
    <property type="entry name" value="E_set_GBE_euk_N"/>
    <property type="match status" value="1"/>
</dbReference>
<evidence type="ECO:0000256" key="5">
    <source>
        <dbReference type="ARBA" id="ARBA00022676"/>
    </source>
</evidence>
<dbReference type="EC" id="2.4.1.18" evidence="4"/>
<evidence type="ECO:0000313" key="10">
    <source>
        <dbReference type="Proteomes" id="UP000708576"/>
    </source>
</evidence>
<dbReference type="SMART" id="SM00642">
    <property type="entry name" value="Aamy"/>
    <property type="match status" value="1"/>
</dbReference>
<reference evidence="9 10" key="1">
    <citation type="journal article" date="2015" name="Int. J. Syst. Evol. Microbiol.">
        <title>Carboxylicivirga linearis sp. nov., isolated from a sea cucumber culture pond.</title>
        <authorList>
            <person name="Wang F.Q."/>
            <person name="Zhou Y.X."/>
            <person name="Lin X.Z."/>
            <person name="Chen G.J."/>
            <person name="Du Z.J."/>
        </authorList>
    </citation>
    <scope>NUCLEOTIDE SEQUENCE [LARGE SCALE GENOMIC DNA]</scope>
    <source>
        <strain evidence="9 10">FB218</strain>
    </source>
</reference>
<keyword evidence="6" id="KW-0808">Transferase</keyword>
<dbReference type="EMBL" id="JAGUCO010000003">
    <property type="protein sequence ID" value="MBS2097789.1"/>
    <property type="molecule type" value="Genomic_DNA"/>
</dbReference>
<dbReference type="InterPro" id="IPR004193">
    <property type="entry name" value="Glyco_hydro_13_N"/>
</dbReference>
<dbReference type="InterPro" id="IPR006047">
    <property type="entry name" value="GH13_cat_dom"/>
</dbReference>
<dbReference type="InterPro" id="IPR037439">
    <property type="entry name" value="Branching_enzy"/>
</dbReference>
<protein>
    <recommendedName>
        <fullName evidence="4">1,4-alpha-glucan branching enzyme</fullName>
        <ecNumber evidence="4">2.4.1.18</ecNumber>
    </recommendedName>
</protein>
<accession>A0ABS5JSE4</accession>
<comment type="similarity">
    <text evidence="3">Belongs to the glycosyl hydrolase 13 family. GlgB subfamily.</text>
</comment>
<dbReference type="InterPro" id="IPR013783">
    <property type="entry name" value="Ig-like_fold"/>
</dbReference>
<evidence type="ECO:0000256" key="2">
    <source>
        <dbReference type="ARBA" id="ARBA00002953"/>
    </source>
</evidence>
<dbReference type="InterPro" id="IPR014756">
    <property type="entry name" value="Ig_E-set"/>
</dbReference>
<name>A0ABS5JSE4_9BACT</name>
<sequence length="667" mass="77673">MMNLNLIKTDPWLEPHAAEISRRHDKYLRKLDEINEMHGGLKHFASQYQWMGLHAENGEWVIREWAPNATAIYLIGDFSNWEPRVAFQFIRKDRGIWELFIPFEFLKHKDHFKLHVFWDGGNAHRIPSYARRVVQDETTKVFDAQVWSPDQPFEWTDSPFKLGSDDFHPLIYEAHVGMASEEEKVASYTEFIENVLPHIQSLGYNTIQLMAVQEHPYYGSFGYHVSNFFAVSSRMGTPEELKQLINTAHNMGIAVIMDIVHSHSVKNELEGLSNFDGDRTQYFDQYDHPAWDSRCFNYNKDEVLGFLLSNCRYWIEEFHFDGFRFDGVTSMIYHDHGLEKDFTGYDDYFHGVCNEEALCYLTLANKLIHEVKPNAISIAEEMSGYPGLAGSIEGGGIGFDYRLSMGVPDFWIKLIKEHADENWNVGQIYHELSQHRVEERTISYAESHDQALVGDKTIIFRLADKEMYDHMSTGWRHLVIDRAMALHKMIRLVTIATASGGYLNFMGNEFGHPEWIDFPREGNGFSFKYARRQWSLVKNPDLRFKELNEFDKSIVNLFSDERLLTKHLQHRFDNGPDQVLAFSRGDYLFVFNFNPVQSFTGYGIPVNAGKYKVAFTSDDEEFGGFNRIEKGQMYYTQAIESGQHQLLLYLPARMVLVIKKQEIKRVY</sequence>
<dbReference type="SUPFAM" id="SSF51445">
    <property type="entry name" value="(Trans)glycosidases"/>
    <property type="match status" value="1"/>
</dbReference>
<feature type="domain" description="Glycosyl hydrolase family 13 catalytic" evidence="8">
    <location>
        <begin position="153"/>
        <end position="551"/>
    </location>
</feature>
<keyword evidence="10" id="KW-1185">Reference proteome</keyword>
<evidence type="ECO:0000256" key="6">
    <source>
        <dbReference type="ARBA" id="ARBA00022679"/>
    </source>
</evidence>
<dbReference type="PIRSF" id="PIRSF000463">
    <property type="entry name" value="GlgB"/>
    <property type="match status" value="1"/>
</dbReference>
<gene>
    <name evidence="9" type="ORF">KEM10_05820</name>
</gene>
<evidence type="ECO:0000313" key="9">
    <source>
        <dbReference type="EMBL" id="MBS2097789.1"/>
    </source>
</evidence>
<dbReference type="InterPro" id="IPR017853">
    <property type="entry name" value="GH"/>
</dbReference>
<dbReference type="Gene3D" id="2.60.40.10">
    <property type="entry name" value="Immunoglobulins"/>
    <property type="match status" value="1"/>
</dbReference>
<dbReference type="InterPro" id="IPR013780">
    <property type="entry name" value="Glyco_hydro_b"/>
</dbReference>
<dbReference type="Proteomes" id="UP000708576">
    <property type="component" value="Unassembled WGS sequence"/>
</dbReference>
<organism evidence="9 10">
    <name type="scientific">Carboxylicivirga linearis</name>
    <dbReference type="NCBI Taxonomy" id="1628157"/>
    <lineage>
        <taxon>Bacteria</taxon>
        <taxon>Pseudomonadati</taxon>
        <taxon>Bacteroidota</taxon>
        <taxon>Bacteroidia</taxon>
        <taxon>Marinilabiliales</taxon>
        <taxon>Marinilabiliaceae</taxon>
        <taxon>Carboxylicivirga</taxon>
    </lineage>
</organism>
<dbReference type="Gene3D" id="2.60.40.1180">
    <property type="entry name" value="Golgi alpha-mannosidase II"/>
    <property type="match status" value="1"/>
</dbReference>
<dbReference type="CDD" id="cd11321">
    <property type="entry name" value="AmyAc_bac_euk_BE"/>
    <property type="match status" value="1"/>
</dbReference>
<dbReference type="Pfam" id="PF00128">
    <property type="entry name" value="Alpha-amylase"/>
    <property type="match status" value="1"/>
</dbReference>
<dbReference type="PANTHER" id="PTHR43651:SF3">
    <property type="entry name" value="1,4-ALPHA-GLUCAN-BRANCHING ENZYME"/>
    <property type="match status" value="1"/>
</dbReference>
<evidence type="ECO:0000259" key="8">
    <source>
        <dbReference type="SMART" id="SM00642"/>
    </source>
</evidence>
<dbReference type="Gene3D" id="3.20.20.80">
    <property type="entry name" value="Glycosidases"/>
    <property type="match status" value="1"/>
</dbReference>
<dbReference type="SUPFAM" id="SSF81296">
    <property type="entry name" value="E set domains"/>
    <property type="match status" value="1"/>
</dbReference>
<dbReference type="RefSeq" id="WP_212214649.1">
    <property type="nucleotide sequence ID" value="NZ_JAGUCO010000003.1"/>
</dbReference>
<dbReference type="Pfam" id="PF02922">
    <property type="entry name" value="CBM_48"/>
    <property type="match status" value="1"/>
</dbReference>
<comment type="catalytic activity">
    <reaction evidence="1">
        <text>Transfers a segment of a (1-&gt;4)-alpha-D-glucan chain to a primary hydroxy group in a similar glucan chain.</text>
        <dbReference type="EC" id="2.4.1.18"/>
    </reaction>
</comment>
<proteinExistence type="inferred from homology"/>
<dbReference type="Pfam" id="PF02806">
    <property type="entry name" value="Alpha-amylase_C"/>
    <property type="match status" value="1"/>
</dbReference>
<keyword evidence="7" id="KW-0119">Carbohydrate metabolism</keyword>
<comment type="caution">
    <text evidence="9">The sequence shown here is derived from an EMBL/GenBank/DDBJ whole genome shotgun (WGS) entry which is preliminary data.</text>
</comment>
<comment type="function">
    <text evidence="2">Catalyzes the formation of the alpha-1,6-glucosidic linkages in glycogen by scission of a 1,4-alpha-linked oligosaccharide from growing alpha-1,4-glucan chains and the subsequent attachment of the oligosaccharide to the alpha-1,6 position.</text>
</comment>
<evidence type="ECO:0000256" key="1">
    <source>
        <dbReference type="ARBA" id="ARBA00000826"/>
    </source>
</evidence>
<keyword evidence="5" id="KW-0328">Glycosyltransferase</keyword>
<dbReference type="InterPro" id="IPR006048">
    <property type="entry name" value="A-amylase/branching_C"/>
</dbReference>
<evidence type="ECO:0000256" key="7">
    <source>
        <dbReference type="ARBA" id="ARBA00023277"/>
    </source>
</evidence>
<evidence type="ECO:0000256" key="4">
    <source>
        <dbReference type="ARBA" id="ARBA00012541"/>
    </source>
</evidence>